<comment type="pathway">
    <text evidence="1 8">Purine metabolism; IMP biosynthesis via de novo pathway; 5-amino-1-(5-phospho-D-ribosyl)imidazole-4-carboxamide from 5-amino-1-(5-phospho-D-ribosyl)imidazole-4-carboxylate: step 1/2.</text>
</comment>
<comment type="similarity">
    <text evidence="2 8">Belongs to the SAICAR synthetase family.</text>
</comment>
<dbReference type="PANTHER" id="PTHR43700">
    <property type="entry name" value="PHOSPHORIBOSYLAMINOIMIDAZOLE-SUCCINOCARBOXAMIDE SYNTHASE"/>
    <property type="match status" value="1"/>
</dbReference>
<dbReference type="InterPro" id="IPR018236">
    <property type="entry name" value="SAICAR_synthetase_CS"/>
</dbReference>
<dbReference type="GO" id="GO:0004639">
    <property type="term" value="F:phosphoribosylaminoimidazolesuccinocarboxamide synthase activity"/>
    <property type="evidence" value="ECO:0007669"/>
    <property type="project" value="UniProtKB-UniRule"/>
</dbReference>
<proteinExistence type="inferred from homology"/>
<evidence type="ECO:0000313" key="10">
    <source>
        <dbReference type="EMBL" id="BDU75357.1"/>
    </source>
</evidence>
<keyword evidence="11" id="KW-1185">Reference proteome</keyword>
<dbReference type="CDD" id="cd01414">
    <property type="entry name" value="SAICAR_synt_Sc"/>
    <property type="match status" value="1"/>
</dbReference>
<dbReference type="FunFam" id="3.30.470.20:FF:000015">
    <property type="entry name" value="Phosphoribosylaminoimidazole-succinocarboxamide synthase"/>
    <property type="match status" value="1"/>
</dbReference>
<evidence type="ECO:0000256" key="8">
    <source>
        <dbReference type="HAMAP-Rule" id="MF_00137"/>
    </source>
</evidence>
<sequence>MTALLTTDLPLPAFRRGKVRDVYDLGASLLIVATDRISAFDCIMPEGIPGKGRILTQVANFWFGATRDILPNHLEATDPADYPASLQAHRDMLAGRSILVRRTRPLPVECVVRGYLAGSGLKEYQKSGTVCGIALPPGLRNADRLPEPIFTPSTKAEEGHDENIDFATMAGLIGADLAAQVREVSLALYRRGCELAAARGILLADTKFEFGLLPDGSLILIDEVLTPDSSRYWLADAWQPGANPPSLDKQFLRDYLEALPGWNKQPPAPHLPDHVIEGVRARYLDLAARFGIQA</sequence>
<evidence type="ECO:0000256" key="6">
    <source>
        <dbReference type="ARBA" id="ARBA00022840"/>
    </source>
</evidence>
<dbReference type="SUPFAM" id="SSF56104">
    <property type="entry name" value="SAICAR synthase-like"/>
    <property type="match status" value="1"/>
</dbReference>
<evidence type="ECO:0000256" key="5">
    <source>
        <dbReference type="ARBA" id="ARBA00022755"/>
    </source>
</evidence>
<dbReference type="PROSITE" id="PS01057">
    <property type="entry name" value="SAICAR_SYNTHETASE_1"/>
    <property type="match status" value="1"/>
</dbReference>
<dbReference type="EMBL" id="AP027081">
    <property type="protein sequence ID" value="BDU75357.1"/>
    <property type="molecule type" value="Genomic_DNA"/>
</dbReference>
<dbReference type="InterPro" id="IPR028923">
    <property type="entry name" value="SAICAR_synt/ADE2_N"/>
</dbReference>
<dbReference type="GO" id="GO:0005524">
    <property type="term" value="F:ATP binding"/>
    <property type="evidence" value="ECO:0007669"/>
    <property type="project" value="UniProtKB-KW"/>
</dbReference>
<evidence type="ECO:0000256" key="1">
    <source>
        <dbReference type="ARBA" id="ARBA00004672"/>
    </source>
</evidence>
<dbReference type="GO" id="GO:0006189">
    <property type="term" value="P:'de novo' IMP biosynthetic process"/>
    <property type="evidence" value="ECO:0007669"/>
    <property type="project" value="UniProtKB-UniRule"/>
</dbReference>
<dbReference type="KEGG" id="msea:METESE_03150"/>
<dbReference type="NCBIfam" id="NF010568">
    <property type="entry name" value="PRK13961.1"/>
    <property type="match status" value="1"/>
</dbReference>
<keyword evidence="5 8" id="KW-0658">Purine biosynthesis</keyword>
<protein>
    <recommendedName>
        <fullName evidence="8">Phosphoribosylaminoimidazole-succinocarboxamide synthase</fullName>
        <ecNumber evidence="8">6.3.2.6</ecNumber>
    </recommendedName>
    <alternativeName>
        <fullName evidence="8">SAICAR synthetase</fullName>
    </alternativeName>
</protein>
<organism evidence="10 11">
    <name type="scientific">Mesoterricola sediminis</name>
    <dbReference type="NCBI Taxonomy" id="2927980"/>
    <lineage>
        <taxon>Bacteria</taxon>
        <taxon>Pseudomonadati</taxon>
        <taxon>Acidobacteriota</taxon>
        <taxon>Holophagae</taxon>
        <taxon>Holophagales</taxon>
        <taxon>Holophagaceae</taxon>
        <taxon>Mesoterricola</taxon>
    </lineage>
</organism>
<keyword evidence="3 8" id="KW-0436">Ligase</keyword>
<dbReference type="Gene3D" id="3.30.470.20">
    <property type="entry name" value="ATP-grasp fold, B domain"/>
    <property type="match status" value="1"/>
</dbReference>
<evidence type="ECO:0000256" key="2">
    <source>
        <dbReference type="ARBA" id="ARBA00010190"/>
    </source>
</evidence>
<evidence type="ECO:0000256" key="3">
    <source>
        <dbReference type="ARBA" id="ARBA00022598"/>
    </source>
</evidence>
<name>A0AA48GPT4_9BACT</name>
<dbReference type="EC" id="6.3.2.6" evidence="8"/>
<evidence type="ECO:0000313" key="11">
    <source>
        <dbReference type="Proteomes" id="UP001228113"/>
    </source>
</evidence>
<keyword evidence="6 8" id="KW-0067">ATP-binding</keyword>
<evidence type="ECO:0000256" key="4">
    <source>
        <dbReference type="ARBA" id="ARBA00022741"/>
    </source>
</evidence>
<dbReference type="PANTHER" id="PTHR43700:SF1">
    <property type="entry name" value="PHOSPHORIBOSYLAMINOIMIDAZOLE-SUCCINOCARBOXAMIDE SYNTHASE"/>
    <property type="match status" value="1"/>
</dbReference>
<dbReference type="RefSeq" id="WP_316410942.1">
    <property type="nucleotide sequence ID" value="NZ_AP027081.1"/>
</dbReference>
<dbReference type="Pfam" id="PF01259">
    <property type="entry name" value="SAICAR_synt"/>
    <property type="match status" value="1"/>
</dbReference>
<dbReference type="InterPro" id="IPR001636">
    <property type="entry name" value="SAICAR_synth"/>
</dbReference>
<evidence type="ECO:0000259" key="9">
    <source>
        <dbReference type="Pfam" id="PF01259"/>
    </source>
</evidence>
<comment type="catalytic activity">
    <reaction evidence="7 8">
        <text>5-amino-1-(5-phospho-D-ribosyl)imidazole-4-carboxylate + L-aspartate + ATP = (2S)-2-[5-amino-1-(5-phospho-beta-D-ribosyl)imidazole-4-carboxamido]succinate + ADP + phosphate + 2 H(+)</text>
        <dbReference type="Rhea" id="RHEA:22628"/>
        <dbReference type="ChEBI" id="CHEBI:15378"/>
        <dbReference type="ChEBI" id="CHEBI:29991"/>
        <dbReference type="ChEBI" id="CHEBI:30616"/>
        <dbReference type="ChEBI" id="CHEBI:43474"/>
        <dbReference type="ChEBI" id="CHEBI:58443"/>
        <dbReference type="ChEBI" id="CHEBI:77657"/>
        <dbReference type="ChEBI" id="CHEBI:456216"/>
        <dbReference type="EC" id="6.3.2.6"/>
    </reaction>
</comment>
<keyword evidence="4 8" id="KW-0547">Nucleotide-binding</keyword>
<dbReference type="Proteomes" id="UP001228113">
    <property type="component" value="Chromosome"/>
</dbReference>
<dbReference type="Gene3D" id="3.30.200.20">
    <property type="entry name" value="Phosphorylase Kinase, domain 1"/>
    <property type="match status" value="1"/>
</dbReference>
<dbReference type="PROSITE" id="PS01058">
    <property type="entry name" value="SAICAR_SYNTHETASE_2"/>
    <property type="match status" value="1"/>
</dbReference>
<dbReference type="NCBIfam" id="TIGR00081">
    <property type="entry name" value="purC"/>
    <property type="match status" value="1"/>
</dbReference>
<accession>A0AA48GPT4</accession>
<dbReference type="AlphaFoldDB" id="A0AA48GPT4"/>
<reference evidence="10" key="1">
    <citation type="journal article" date="2023" name="Int. J. Syst. Evol. Microbiol.">
        <title>Mesoterricola silvestris gen. nov., sp. nov., Mesoterricola sediminis sp. nov., Geothrix oryzae sp. nov., Geothrix edaphica sp. nov., Geothrix rubra sp. nov., and Geothrix limicola sp. nov., six novel members of Acidobacteriota isolated from soils.</title>
        <authorList>
            <person name="Itoh H."/>
            <person name="Sugisawa Y."/>
            <person name="Mise K."/>
            <person name="Xu Z."/>
            <person name="Kuniyasu M."/>
            <person name="Ushijima N."/>
            <person name="Kawano K."/>
            <person name="Kobayashi E."/>
            <person name="Shiratori Y."/>
            <person name="Masuda Y."/>
            <person name="Senoo K."/>
        </authorList>
    </citation>
    <scope>NUCLEOTIDE SEQUENCE</scope>
    <source>
        <strain evidence="10">W786</strain>
    </source>
</reference>
<dbReference type="HAMAP" id="MF_00137">
    <property type="entry name" value="SAICAR_synth"/>
    <property type="match status" value="1"/>
</dbReference>
<gene>
    <name evidence="8 10" type="primary">purC</name>
    <name evidence="10" type="ORF">METESE_03150</name>
</gene>
<feature type="domain" description="SAICAR synthetase/ADE2 N-terminal" evidence="9">
    <location>
        <begin position="15"/>
        <end position="266"/>
    </location>
</feature>
<dbReference type="GO" id="GO:0005737">
    <property type="term" value="C:cytoplasm"/>
    <property type="evidence" value="ECO:0007669"/>
    <property type="project" value="TreeGrafter"/>
</dbReference>
<evidence type="ECO:0000256" key="7">
    <source>
        <dbReference type="ARBA" id="ARBA00048475"/>
    </source>
</evidence>